<sequence>MINQLQLVSGYKLDGKYGESFNRLATAVFGIDFRDWYEKGFWSDRYVCHSYVDGKKVIANVSTYKMDMVIAGEQKTAIQIGTVMTDPAYRGNGLAAKLMLTVLAQYERSADFTFLFANESVRDFYPKFGFRVQPESRFSIAVSHGNASNTIGMKQLHPATMPEDLQLILGIFSKRKLSPILDVIHTEPLLSFYCLSEFCENIYYLQPLHSIAIFRIVEGTLHLYDVIRSHDFPFRRLMDYLGRSDIQKVVFHFTPDFKDLKPVAERKQQSGNTNMLFVKSITDPFPETFTIPILAHS</sequence>
<name>A0A1H3UM53_9BACI</name>
<dbReference type="AlphaFoldDB" id="A0A1H3UM53"/>
<protein>
    <submittedName>
        <fullName evidence="4">Acetyltransferase (GNAT) domain-containing protein</fullName>
    </submittedName>
</protein>
<feature type="domain" description="N-acetyltransferase" evidence="3">
    <location>
        <begin position="20"/>
        <end position="158"/>
    </location>
</feature>
<dbReference type="Proteomes" id="UP000198935">
    <property type="component" value="Unassembled WGS sequence"/>
</dbReference>
<dbReference type="OrthoDB" id="9804948at2"/>
<dbReference type="PANTHER" id="PTHR43420:SF31">
    <property type="entry name" value="ACETYLTRANSFERASE"/>
    <property type="match status" value="1"/>
</dbReference>
<organism evidence="4 5">
    <name type="scientific">Evansella caseinilytica</name>
    <dbReference type="NCBI Taxonomy" id="1503961"/>
    <lineage>
        <taxon>Bacteria</taxon>
        <taxon>Bacillati</taxon>
        <taxon>Bacillota</taxon>
        <taxon>Bacilli</taxon>
        <taxon>Bacillales</taxon>
        <taxon>Bacillaceae</taxon>
        <taxon>Evansella</taxon>
    </lineage>
</organism>
<dbReference type="Gene3D" id="3.40.630.30">
    <property type="match status" value="1"/>
</dbReference>
<evidence type="ECO:0000256" key="1">
    <source>
        <dbReference type="ARBA" id="ARBA00022679"/>
    </source>
</evidence>
<dbReference type="Pfam" id="PF13527">
    <property type="entry name" value="Acetyltransf_9"/>
    <property type="match status" value="1"/>
</dbReference>
<dbReference type="PANTHER" id="PTHR43420">
    <property type="entry name" value="ACETYLTRANSFERASE"/>
    <property type="match status" value="1"/>
</dbReference>
<dbReference type="SUPFAM" id="SSF55729">
    <property type="entry name" value="Acyl-CoA N-acyltransferases (Nat)"/>
    <property type="match status" value="1"/>
</dbReference>
<evidence type="ECO:0000259" key="3">
    <source>
        <dbReference type="PROSITE" id="PS51186"/>
    </source>
</evidence>
<proteinExistence type="predicted"/>
<accession>A0A1H3UM53</accession>
<dbReference type="EMBL" id="FNPI01000023">
    <property type="protein sequence ID" value="SDZ63513.1"/>
    <property type="molecule type" value="Genomic_DNA"/>
</dbReference>
<dbReference type="PROSITE" id="PS51186">
    <property type="entry name" value="GNAT"/>
    <property type="match status" value="1"/>
</dbReference>
<dbReference type="STRING" id="1503961.SAMN05421736_12357"/>
<evidence type="ECO:0000313" key="5">
    <source>
        <dbReference type="Proteomes" id="UP000198935"/>
    </source>
</evidence>
<gene>
    <name evidence="4" type="ORF">SAMN05421736_12357</name>
</gene>
<evidence type="ECO:0000313" key="4">
    <source>
        <dbReference type="EMBL" id="SDZ63513.1"/>
    </source>
</evidence>
<dbReference type="GO" id="GO:0016747">
    <property type="term" value="F:acyltransferase activity, transferring groups other than amino-acyl groups"/>
    <property type="evidence" value="ECO:0007669"/>
    <property type="project" value="InterPro"/>
</dbReference>
<dbReference type="InterPro" id="IPR000182">
    <property type="entry name" value="GNAT_dom"/>
</dbReference>
<dbReference type="InterPro" id="IPR050680">
    <property type="entry name" value="YpeA/RimI_acetyltransf"/>
</dbReference>
<keyword evidence="2" id="KW-0012">Acyltransferase</keyword>
<keyword evidence="5" id="KW-1185">Reference proteome</keyword>
<keyword evidence="1 4" id="KW-0808">Transferase</keyword>
<dbReference type="InterPro" id="IPR016181">
    <property type="entry name" value="Acyl_CoA_acyltransferase"/>
</dbReference>
<evidence type="ECO:0000256" key="2">
    <source>
        <dbReference type="ARBA" id="ARBA00023315"/>
    </source>
</evidence>
<reference evidence="5" key="1">
    <citation type="submission" date="2016-10" db="EMBL/GenBank/DDBJ databases">
        <authorList>
            <person name="Varghese N."/>
            <person name="Submissions S."/>
        </authorList>
    </citation>
    <scope>NUCLEOTIDE SEQUENCE [LARGE SCALE GENOMIC DNA]</scope>
    <source>
        <strain evidence="5">SP</strain>
    </source>
</reference>